<keyword evidence="2" id="KW-1185">Reference proteome</keyword>
<proteinExistence type="predicted"/>
<organism evidence="1 2">
    <name type="scientific">Hypsizygus marmoreus</name>
    <name type="common">White beech mushroom</name>
    <name type="synonym">Agaricus marmoreus</name>
    <dbReference type="NCBI Taxonomy" id="39966"/>
    <lineage>
        <taxon>Eukaryota</taxon>
        <taxon>Fungi</taxon>
        <taxon>Dikarya</taxon>
        <taxon>Basidiomycota</taxon>
        <taxon>Agaricomycotina</taxon>
        <taxon>Agaricomycetes</taxon>
        <taxon>Agaricomycetidae</taxon>
        <taxon>Agaricales</taxon>
        <taxon>Tricholomatineae</taxon>
        <taxon>Lyophyllaceae</taxon>
        <taxon>Hypsizygus</taxon>
    </lineage>
</organism>
<dbReference type="AlphaFoldDB" id="A0A369JGL1"/>
<evidence type="ECO:0000313" key="2">
    <source>
        <dbReference type="Proteomes" id="UP000076154"/>
    </source>
</evidence>
<gene>
    <name evidence="1" type="ORF">Hypma_014589</name>
</gene>
<accession>A0A369JGL1</accession>
<protein>
    <submittedName>
        <fullName evidence="1">Uncharacterized protein</fullName>
    </submittedName>
</protein>
<dbReference type="InParanoid" id="A0A369JGL1"/>
<sequence>MPHRFQQRCNLSIGPGDSSRCNTRPSQPIRETLSSWITSPSTAGKRAIFLFPPLPPRCSTLGEPAYRPSTHISLNPFFQISYVKKVHRMSPYGGAMDSELVGQFESVTSLDGAGDG</sequence>
<name>A0A369JGL1_HYPMA</name>
<comment type="caution">
    <text evidence="1">The sequence shown here is derived from an EMBL/GenBank/DDBJ whole genome shotgun (WGS) entry which is preliminary data.</text>
</comment>
<dbReference type="EMBL" id="LUEZ02000087">
    <property type="protein sequence ID" value="RDB18843.1"/>
    <property type="molecule type" value="Genomic_DNA"/>
</dbReference>
<dbReference type="Proteomes" id="UP000076154">
    <property type="component" value="Unassembled WGS sequence"/>
</dbReference>
<reference evidence="1" key="1">
    <citation type="submission" date="2018-04" db="EMBL/GenBank/DDBJ databases">
        <title>Whole genome sequencing of Hypsizygus marmoreus.</title>
        <authorList>
            <person name="Choi I.-G."/>
            <person name="Min B."/>
            <person name="Kim J.-G."/>
            <person name="Kim S."/>
            <person name="Oh Y.-L."/>
            <person name="Kong W.-S."/>
            <person name="Park H."/>
            <person name="Jeong J."/>
            <person name="Song E.-S."/>
        </authorList>
    </citation>
    <scope>NUCLEOTIDE SEQUENCE [LARGE SCALE GENOMIC DNA]</scope>
    <source>
        <strain evidence="1">51987-8</strain>
    </source>
</reference>
<evidence type="ECO:0000313" key="1">
    <source>
        <dbReference type="EMBL" id="RDB18843.1"/>
    </source>
</evidence>